<dbReference type="InterPro" id="IPR042231">
    <property type="entry name" value="Cho/carn_acyl_trans_2"/>
</dbReference>
<dbReference type="InterPro" id="IPR039551">
    <property type="entry name" value="Cho/carn_acyl_trans"/>
</dbReference>
<keyword evidence="3 5" id="KW-0012">Acyltransferase</keyword>
<evidence type="ECO:0000259" key="6">
    <source>
        <dbReference type="Pfam" id="PF00755"/>
    </source>
</evidence>
<evidence type="ECO:0000256" key="2">
    <source>
        <dbReference type="ARBA" id="ARBA00022679"/>
    </source>
</evidence>
<dbReference type="Gene3D" id="3.30.559.10">
    <property type="entry name" value="Chloramphenicol acetyltransferase-like domain"/>
    <property type="match status" value="1"/>
</dbReference>
<evidence type="ECO:0000313" key="8">
    <source>
        <dbReference type="Proteomes" id="UP000002015"/>
    </source>
</evidence>
<dbReference type="eggNOG" id="ENOG502Z7P4">
    <property type="taxonomic scope" value="Bacteria"/>
</dbReference>
<dbReference type="HOGENOM" id="CLU_013513_5_4_6"/>
<comment type="similarity">
    <text evidence="1 5">Belongs to the carnitine/choline acetyltransferase family.</text>
</comment>
<dbReference type="PROSITE" id="PS00440">
    <property type="entry name" value="ACYLTRANSF_C_2"/>
    <property type="match status" value="1"/>
</dbReference>
<protein>
    <submittedName>
        <fullName evidence="7">Carnitine O-acetyltransferase</fullName>
        <ecNumber evidence="7">2.3.1.7</ecNumber>
    </submittedName>
</protein>
<accession>A8FU62</accession>
<evidence type="ECO:0000256" key="5">
    <source>
        <dbReference type="RuleBase" id="RU003801"/>
    </source>
</evidence>
<dbReference type="EC" id="2.3.1.7" evidence="7"/>
<keyword evidence="2 5" id="KW-0808">Transferase</keyword>
<evidence type="ECO:0000256" key="4">
    <source>
        <dbReference type="PIRSR" id="PIRSR600542-1"/>
    </source>
</evidence>
<dbReference type="KEGG" id="sse:Ssed_1774"/>
<dbReference type="EMBL" id="CP000821">
    <property type="protein sequence ID" value="ABV36385.1"/>
    <property type="molecule type" value="Genomic_DNA"/>
</dbReference>
<evidence type="ECO:0000313" key="7">
    <source>
        <dbReference type="EMBL" id="ABV36385.1"/>
    </source>
</evidence>
<gene>
    <name evidence="7" type="ordered locus">Ssed_1774</name>
</gene>
<name>A8FU62_SHESH</name>
<dbReference type="Pfam" id="PF00755">
    <property type="entry name" value="Carn_acyltransf"/>
    <property type="match status" value="1"/>
</dbReference>
<dbReference type="Proteomes" id="UP000002015">
    <property type="component" value="Chromosome"/>
</dbReference>
<proteinExistence type="inferred from homology"/>
<dbReference type="AlphaFoldDB" id="A8FU62"/>
<sequence>MFICHRSFVSVRNKIFILYQGVVSLIGNTFSSQKELPVMSVPDLHVTCRKLIEWSEPLITEEESIKTREVIETFLQSGGEGEKLQNELVEWAQTPTVLNWFAPVWRDFYLACPESLVINSNVFYYMKSKLDEKTHSQANIAAALISSVYRFIALIDTKELTLDMQKDLPLCMNQYRSLFSSTRIPRQGTDEFKVSSSRKHIVVMHNMRMYKLDILDAAGSVRTPVSIEFDLECILSVQGKGQNLGLLTTMPRDAWAESRAALLQISANNKNAMTVVEEAAFVLCLDESNPEEITQVSKQLLHGEGWDRFFDKSLQFVVFENGKTGINFEHTGVDGSVMLRLIGHIYDTIDKVSFTQGNISTEKNKASVPTAEEIEFDLDDTLRQTIRATVDWFSQHIAATQTRVLNFTAFGKNQIKQFGVSPDAFVQLALQLAEYKLYGKCYSAYEAVMTRTFLDGRIDALHTVSSESTAFIHNIASADCSTQVKIDSLIKAAQKHIERANECRLGQGVYSHFMALKYRYKEAGLNIGITELPEVFTDKGYHTLNHSVVCTSTTSDYGVELAGYGPIVDDGYGIRYFNRNDSICFNMTSRSAMQDKLELMQLYIEQSLLEMADLMRS</sequence>
<keyword evidence="8" id="KW-1185">Reference proteome</keyword>
<feature type="active site" description="Proton acceptor" evidence="4">
    <location>
        <position position="330"/>
    </location>
</feature>
<dbReference type="InterPro" id="IPR000542">
    <property type="entry name" value="Carn_acyl_trans"/>
</dbReference>
<reference evidence="7 8" key="1">
    <citation type="submission" date="2007-08" db="EMBL/GenBank/DDBJ databases">
        <title>Complete sequence of Shewanella sediminis HAW-EB3.</title>
        <authorList>
            <consortium name="US DOE Joint Genome Institute"/>
            <person name="Copeland A."/>
            <person name="Lucas S."/>
            <person name="Lapidus A."/>
            <person name="Barry K."/>
            <person name="Glavina del Rio T."/>
            <person name="Dalin E."/>
            <person name="Tice H."/>
            <person name="Pitluck S."/>
            <person name="Chertkov O."/>
            <person name="Brettin T."/>
            <person name="Bruce D."/>
            <person name="Detter J.C."/>
            <person name="Han C."/>
            <person name="Schmutz J."/>
            <person name="Larimer F."/>
            <person name="Land M."/>
            <person name="Hauser L."/>
            <person name="Kyrpides N."/>
            <person name="Kim E."/>
            <person name="Zhao J.-S."/>
            <person name="Richardson P."/>
        </authorList>
    </citation>
    <scope>NUCLEOTIDE SEQUENCE [LARGE SCALE GENOMIC DNA]</scope>
    <source>
        <strain evidence="7 8">HAW-EB3</strain>
    </source>
</reference>
<organism evidence="7 8">
    <name type="scientific">Shewanella sediminis (strain HAW-EB3)</name>
    <dbReference type="NCBI Taxonomy" id="425104"/>
    <lineage>
        <taxon>Bacteria</taxon>
        <taxon>Pseudomonadati</taxon>
        <taxon>Pseudomonadota</taxon>
        <taxon>Gammaproteobacteria</taxon>
        <taxon>Alteromonadales</taxon>
        <taxon>Shewanellaceae</taxon>
        <taxon>Shewanella</taxon>
    </lineage>
</organism>
<evidence type="ECO:0000256" key="3">
    <source>
        <dbReference type="ARBA" id="ARBA00023315"/>
    </source>
</evidence>
<dbReference type="InterPro" id="IPR023213">
    <property type="entry name" value="CAT-like_dom_sf"/>
</dbReference>
<dbReference type="PANTHER" id="PTHR22589">
    <property type="entry name" value="CARNITINE O-ACYLTRANSFERASE"/>
    <property type="match status" value="1"/>
</dbReference>
<evidence type="ECO:0000256" key="1">
    <source>
        <dbReference type="ARBA" id="ARBA00005232"/>
    </source>
</evidence>
<feature type="domain" description="Choline/carnitine acyltransferase" evidence="6">
    <location>
        <begin position="41"/>
        <end position="598"/>
    </location>
</feature>
<dbReference type="SUPFAM" id="SSF52777">
    <property type="entry name" value="CoA-dependent acyltransferases"/>
    <property type="match status" value="2"/>
</dbReference>
<dbReference type="Gene3D" id="3.30.559.70">
    <property type="entry name" value="Choline/Carnitine o-acyltransferase, domain 2"/>
    <property type="match status" value="1"/>
</dbReference>
<dbReference type="GO" id="GO:0004092">
    <property type="term" value="F:carnitine O-acetyltransferase activity"/>
    <property type="evidence" value="ECO:0007669"/>
    <property type="project" value="UniProtKB-EC"/>
</dbReference>